<evidence type="ECO:0000313" key="3">
    <source>
        <dbReference type="EMBL" id="MCJ8240577.1"/>
    </source>
</evidence>
<dbReference type="PANTHER" id="PTHR30304:SF0">
    <property type="entry name" value="D-TAGATOSE-1,6-BISPHOSPHATE ALDOLASE SUBUNIT GATY-RELATED"/>
    <property type="match status" value="1"/>
</dbReference>
<dbReference type="PROSITE" id="PS00602">
    <property type="entry name" value="ALDOLASE_CLASS_II_1"/>
    <property type="match status" value="1"/>
</dbReference>
<keyword evidence="2" id="KW-0113">Calvin cycle</keyword>
<accession>A0ABT0D591</accession>
<comment type="caution">
    <text evidence="3">The sequence shown here is derived from an EMBL/GenBank/DDBJ whole genome shotgun (WGS) entry which is preliminary data.</text>
</comment>
<proteinExistence type="predicted"/>
<dbReference type="InterPro" id="IPR013785">
    <property type="entry name" value="Aldolase_TIM"/>
</dbReference>
<sequence>MTVATLAEALQPALQGGYAVAGLVCLGWEDMRAYAQAAEAEACPVILQAGPGCRAHTPLPVLGAMMRWLAESVSVPVVLHLDHAYTRAECEEAIRCGFTSVMFDGSKLSLEDNIAQTRSIVAMAHAAGVSCEGEIGFVGYAGGAGSKGTEPAEAEIFARETGVDAMAISVGNVHLQIGVDKGLDEDRIAEISERTSVPLVIHGGSGVPVAQRARLAKSTTICKFNIGTELRREFGAALRHSLAAQPDKFDRIELLKPIHKPLMIAARQIIRNISKPMVNDQDE</sequence>
<dbReference type="Gene3D" id="3.20.20.70">
    <property type="entry name" value="Aldolase class I"/>
    <property type="match status" value="1"/>
</dbReference>
<dbReference type="SUPFAM" id="SSF51569">
    <property type="entry name" value="Aldolase"/>
    <property type="match status" value="1"/>
</dbReference>
<evidence type="ECO:0000256" key="2">
    <source>
        <dbReference type="ARBA" id="ARBA00022567"/>
    </source>
</evidence>
<comment type="pathway">
    <text evidence="1">Carbohydrate biosynthesis; Calvin cycle.</text>
</comment>
<dbReference type="InterPro" id="IPR050246">
    <property type="entry name" value="Class_II_FBP_aldolase"/>
</dbReference>
<dbReference type="EMBL" id="JALAYX010000006">
    <property type="protein sequence ID" value="MCJ8240577.1"/>
    <property type="molecule type" value="Genomic_DNA"/>
</dbReference>
<keyword evidence="3" id="KW-0614">Plasmid</keyword>
<evidence type="ECO:0000256" key="1">
    <source>
        <dbReference type="ARBA" id="ARBA00005215"/>
    </source>
</evidence>
<dbReference type="PANTHER" id="PTHR30304">
    <property type="entry name" value="D-TAGATOSE-1,6-BISPHOSPHATE ALDOLASE"/>
    <property type="match status" value="1"/>
</dbReference>
<dbReference type="Proteomes" id="UP001522662">
    <property type="component" value="Unassembled WGS sequence"/>
</dbReference>
<name>A0ABT0D591_9HYPH</name>
<evidence type="ECO:0000313" key="4">
    <source>
        <dbReference type="Proteomes" id="UP001522662"/>
    </source>
</evidence>
<reference evidence="3 4" key="1">
    <citation type="submission" date="2022-03" db="EMBL/GenBank/DDBJ databases">
        <title>Rhizobium SSM4.3 sp. nov., isolated from Sediment (Gouqi Island).</title>
        <authorList>
            <person name="Chen G."/>
        </authorList>
    </citation>
    <scope>NUCLEOTIDE SEQUENCE [LARGE SCALE GENOMIC DNA]</scope>
    <source>
        <strain evidence="3 4">SSM4.3</strain>
        <plasmid evidence="3">unnamed</plasmid>
    </source>
</reference>
<dbReference type="RefSeq" id="WP_245137895.1">
    <property type="nucleotide sequence ID" value="NZ_CP128477.1"/>
</dbReference>
<dbReference type="Pfam" id="PF01116">
    <property type="entry name" value="F_bP_aldolase"/>
    <property type="match status" value="1"/>
</dbReference>
<protein>
    <submittedName>
        <fullName evidence="3">Class II fructose-bisphosphate aldolase</fullName>
    </submittedName>
</protein>
<dbReference type="PIRSF" id="PIRSF001359">
    <property type="entry name" value="F_bP_aldolase_II"/>
    <property type="match status" value="1"/>
</dbReference>
<keyword evidence="4" id="KW-1185">Reference proteome</keyword>
<geneLocation type="plasmid" evidence="3">
    <name>unnamed</name>
</geneLocation>
<dbReference type="InterPro" id="IPR000771">
    <property type="entry name" value="FBA_II"/>
</dbReference>
<gene>
    <name evidence="3" type="ORF">MKJ03_19755</name>
</gene>
<organism evidence="3 4">
    <name type="scientific">Peteryoungia algae</name>
    <dbReference type="NCBI Taxonomy" id="2919917"/>
    <lineage>
        <taxon>Bacteria</taxon>
        <taxon>Pseudomonadati</taxon>
        <taxon>Pseudomonadota</taxon>
        <taxon>Alphaproteobacteria</taxon>
        <taxon>Hyphomicrobiales</taxon>
        <taxon>Rhizobiaceae</taxon>
        <taxon>Peteryoungia</taxon>
    </lineage>
</organism>